<dbReference type="CDD" id="cd04692">
    <property type="entry name" value="NUDIX_Hydrolase"/>
    <property type="match status" value="1"/>
</dbReference>
<dbReference type="Gene3D" id="3.90.79.10">
    <property type="entry name" value="Nucleoside Triphosphate Pyrophosphohydrolase"/>
    <property type="match status" value="1"/>
</dbReference>
<gene>
    <name evidence="2" type="ORF">ACHAXA_002767</name>
</gene>
<feature type="domain" description="Nudix hydrolase" evidence="1">
    <location>
        <begin position="78"/>
        <end position="238"/>
    </location>
</feature>
<protein>
    <recommendedName>
        <fullName evidence="1">Nudix hydrolase domain-containing protein</fullName>
    </recommendedName>
</protein>
<accession>A0ABD3RFL3</accession>
<dbReference type="PANTHER" id="PTHR10885:SF20">
    <property type="entry name" value="NUDIX HYDROLASE DOMAIN-CONTAINING PROTEIN"/>
    <property type="match status" value="1"/>
</dbReference>
<dbReference type="Pfam" id="PF00293">
    <property type="entry name" value="NUDIX"/>
    <property type="match status" value="1"/>
</dbReference>
<dbReference type="Proteomes" id="UP001530377">
    <property type="component" value="Unassembled WGS sequence"/>
</dbReference>
<sequence length="249" mass="28088">MRNNNNNINNVISGSAEVDSSNYNLAQDPSELFGIFLPPPSASHYNSVITADWGQSYFPSPLPTGEVKERNRVHKDGDWHRSIHAWVAQRDAQNINKVSVLLQRRSPYKDTHPSLLDVSCAGHVNAGDDVFDTTMRELKEELGGNGAMHGYLLEDVRRSWVFTITSAIEGETKKFGRFICREYQEVFVFWLDEDVPIAANLFAPLVPEEVTGFEVLNGRELISRLRQGDKDLVPRSTEYVDAFEKALFG</sequence>
<dbReference type="AlphaFoldDB" id="A0ABD3RFL3"/>
<dbReference type="InterPro" id="IPR015797">
    <property type="entry name" value="NUDIX_hydrolase-like_dom_sf"/>
</dbReference>
<dbReference type="EMBL" id="JALLPB020000244">
    <property type="protein sequence ID" value="KAL3811673.1"/>
    <property type="molecule type" value="Genomic_DNA"/>
</dbReference>
<dbReference type="PANTHER" id="PTHR10885">
    <property type="entry name" value="ISOPENTENYL-DIPHOSPHATE DELTA-ISOMERASE"/>
    <property type="match status" value="1"/>
</dbReference>
<keyword evidence="3" id="KW-1185">Reference proteome</keyword>
<organism evidence="2 3">
    <name type="scientific">Cyclostephanos tholiformis</name>
    <dbReference type="NCBI Taxonomy" id="382380"/>
    <lineage>
        <taxon>Eukaryota</taxon>
        <taxon>Sar</taxon>
        <taxon>Stramenopiles</taxon>
        <taxon>Ochrophyta</taxon>
        <taxon>Bacillariophyta</taxon>
        <taxon>Coscinodiscophyceae</taxon>
        <taxon>Thalassiosirophycidae</taxon>
        <taxon>Stephanodiscales</taxon>
        <taxon>Stephanodiscaceae</taxon>
        <taxon>Cyclostephanos</taxon>
    </lineage>
</organism>
<comment type="caution">
    <text evidence="2">The sequence shown here is derived from an EMBL/GenBank/DDBJ whole genome shotgun (WGS) entry which is preliminary data.</text>
</comment>
<name>A0ABD3RFL3_9STRA</name>
<dbReference type="InterPro" id="IPR000086">
    <property type="entry name" value="NUDIX_hydrolase_dom"/>
</dbReference>
<reference evidence="2 3" key="1">
    <citation type="submission" date="2024-10" db="EMBL/GenBank/DDBJ databases">
        <title>Updated reference genomes for cyclostephanoid diatoms.</title>
        <authorList>
            <person name="Roberts W.R."/>
            <person name="Alverson A.J."/>
        </authorList>
    </citation>
    <scope>NUCLEOTIDE SEQUENCE [LARGE SCALE GENOMIC DNA]</scope>
    <source>
        <strain evidence="2 3">AJA228-03</strain>
    </source>
</reference>
<evidence type="ECO:0000313" key="2">
    <source>
        <dbReference type="EMBL" id="KAL3811673.1"/>
    </source>
</evidence>
<dbReference type="PROSITE" id="PS51462">
    <property type="entry name" value="NUDIX"/>
    <property type="match status" value="1"/>
</dbReference>
<dbReference type="SUPFAM" id="SSF55811">
    <property type="entry name" value="Nudix"/>
    <property type="match status" value="1"/>
</dbReference>
<evidence type="ECO:0000259" key="1">
    <source>
        <dbReference type="PROSITE" id="PS51462"/>
    </source>
</evidence>
<evidence type="ECO:0000313" key="3">
    <source>
        <dbReference type="Proteomes" id="UP001530377"/>
    </source>
</evidence>
<proteinExistence type="predicted"/>